<keyword evidence="3" id="KW-1185">Reference proteome</keyword>
<dbReference type="Proteomes" id="UP000543836">
    <property type="component" value="Unassembled WGS sequence"/>
</dbReference>
<organism evidence="2 3">
    <name type="scientific">Rhizobium leucaenae</name>
    <dbReference type="NCBI Taxonomy" id="29450"/>
    <lineage>
        <taxon>Bacteria</taxon>
        <taxon>Pseudomonadati</taxon>
        <taxon>Pseudomonadota</taxon>
        <taxon>Alphaproteobacteria</taxon>
        <taxon>Hyphomicrobiales</taxon>
        <taxon>Rhizobiaceae</taxon>
        <taxon>Rhizobium/Agrobacterium group</taxon>
        <taxon>Rhizobium</taxon>
    </lineage>
</organism>
<accession>A0A7W7EJD8</accession>
<evidence type="ECO:0000256" key="1">
    <source>
        <dbReference type="SAM" id="MobiDB-lite"/>
    </source>
</evidence>
<gene>
    <name evidence="2" type="ORF">GGE60_000206</name>
</gene>
<dbReference type="EMBL" id="JACIIG010000001">
    <property type="protein sequence ID" value="MBB4566118.1"/>
    <property type="molecule type" value="Genomic_DNA"/>
</dbReference>
<sequence>MLFGQSLFQSVLDRLDAEEENAEKNEAAHRIRGLNVSFAASVFGGEPAASSRPDDAYVDNLGNEIPSLEPMPPESESKEPEPTEPEPPVMPDYLARTSREEVAAELAISSQTTLQSLHEKRRVFAKANHPDSVAPPFREQATTRMMIANQLIDEAIRRLAR</sequence>
<comment type="caution">
    <text evidence="2">The sequence shown here is derived from an EMBL/GenBank/DDBJ whole genome shotgun (WGS) entry which is preliminary data.</text>
</comment>
<name>A0A7W7EJD8_9HYPH</name>
<proteinExistence type="predicted"/>
<feature type="region of interest" description="Disordered" evidence="1">
    <location>
        <begin position="44"/>
        <end position="97"/>
    </location>
</feature>
<dbReference type="AlphaFoldDB" id="A0A7W7EJD8"/>
<dbReference type="OrthoDB" id="7932606at2"/>
<evidence type="ECO:0000313" key="2">
    <source>
        <dbReference type="EMBL" id="MBB4566118.1"/>
    </source>
</evidence>
<evidence type="ECO:0000313" key="3">
    <source>
        <dbReference type="Proteomes" id="UP000543836"/>
    </source>
</evidence>
<reference evidence="2 3" key="1">
    <citation type="submission" date="2020-08" db="EMBL/GenBank/DDBJ databases">
        <title>Genomic Encyclopedia of Type Strains, Phase IV (KMG-V): Genome sequencing to study the core and pangenomes of soil and plant-associated prokaryotes.</title>
        <authorList>
            <person name="Whitman W."/>
        </authorList>
    </citation>
    <scope>NUCLEOTIDE SEQUENCE [LARGE SCALE GENOMIC DNA]</scope>
    <source>
        <strain evidence="2 3">SEMIA 492</strain>
    </source>
</reference>
<dbReference type="GeneID" id="32528895"/>
<dbReference type="RefSeq" id="WP_028751803.1">
    <property type="nucleotide sequence ID" value="NZ_JACIIG010000001.1"/>
</dbReference>
<protein>
    <submittedName>
        <fullName evidence="2">Type IV secretory pathway VirB10-like protein</fullName>
    </submittedName>
</protein>